<evidence type="ECO:0000313" key="2">
    <source>
        <dbReference type="Proteomes" id="UP000078348"/>
    </source>
</evidence>
<reference evidence="1 2" key="1">
    <citation type="submission" date="2016-05" db="EMBL/GenBank/DDBJ databases">
        <title>Nuclear genome of Blastocystis sp. subtype 1 NandII.</title>
        <authorList>
            <person name="Gentekaki E."/>
            <person name="Curtis B."/>
            <person name="Stairs C."/>
            <person name="Eme L."/>
            <person name="Herman E."/>
            <person name="Klimes V."/>
            <person name="Arias M.C."/>
            <person name="Elias M."/>
            <person name="Hilliou F."/>
            <person name="Klute M."/>
            <person name="Malik S.-B."/>
            <person name="Pightling A."/>
            <person name="Rachubinski R."/>
            <person name="Salas D."/>
            <person name="Schlacht A."/>
            <person name="Suga H."/>
            <person name="Archibald J."/>
            <person name="Ball S.G."/>
            <person name="Clark G."/>
            <person name="Dacks J."/>
            <person name="Van Der Giezen M."/>
            <person name="Tsaousis A."/>
            <person name="Roger A."/>
        </authorList>
    </citation>
    <scope>NUCLEOTIDE SEQUENCE [LARGE SCALE GENOMIC DNA]</scope>
    <source>
        <strain evidence="2">ATCC 50177 / NandII</strain>
    </source>
</reference>
<dbReference type="AlphaFoldDB" id="A0A196S3V2"/>
<dbReference type="Gene3D" id="1.20.5.110">
    <property type="match status" value="1"/>
</dbReference>
<protein>
    <submittedName>
        <fullName evidence="1">Uncharacterized protein</fullName>
    </submittedName>
</protein>
<accession>A0A196S3V2</accession>
<dbReference type="Proteomes" id="UP000078348">
    <property type="component" value="Unassembled WGS sequence"/>
</dbReference>
<evidence type="ECO:0000313" key="1">
    <source>
        <dbReference type="EMBL" id="OAO11828.1"/>
    </source>
</evidence>
<keyword evidence="2" id="KW-1185">Reference proteome</keyword>
<proteinExistence type="predicted"/>
<organism evidence="1 2">
    <name type="scientific">Blastocystis sp. subtype 1 (strain ATCC 50177 / NandII)</name>
    <dbReference type="NCBI Taxonomy" id="478820"/>
    <lineage>
        <taxon>Eukaryota</taxon>
        <taxon>Sar</taxon>
        <taxon>Stramenopiles</taxon>
        <taxon>Bigyra</taxon>
        <taxon>Opalozoa</taxon>
        <taxon>Opalinata</taxon>
        <taxon>Blastocystidae</taxon>
        <taxon>Blastocystis</taxon>
    </lineage>
</organism>
<gene>
    <name evidence="1" type="ORF">AV274_6529</name>
</gene>
<sequence length="72" mass="8583">MKEGYRVDNANIDVFSKDWDWREELTNMSIQISSLLRSIEEFRVKSSDGLNQLERRMDVVDGKIQFLQEMLK</sequence>
<comment type="caution">
    <text evidence="1">The sequence shown here is derived from an EMBL/GenBank/DDBJ whole genome shotgun (WGS) entry which is preliminary data.</text>
</comment>
<dbReference type="EMBL" id="LXWW01000578">
    <property type="protein sequence ID" value="OAO11828.1"/>
    <property type="molecule type" value="Genomic_DNA"/>
</dbReference>
<name>A0A196S3V2_BLAHN</name>